<feature type="chain" id="PRO_5040753074" evidence="1">
    <location>
        <begin position="21"/>
        <end position="263"/>
    </location>
</feature>
<evidence type="ECO:0000256" key="1">
    <source>
        <dbReference type="SAM" id="SignalP"/>
    </source>
</evidence>
<dbReference type="GO" id="GO:0016020">
    <property type="term" value="C:membrane"/>
    <property type="evidence" value="ECO:0007669"/>
    <property type="project" value="GOC"/>
</dbReference>
<keyword evidence="3" id="KW-0540">Nuclease</keyword>
<dbReference type="PANTHER" id="PTHR14859">
    <property type="entry name" value="CALCOFLUOR WHITE HYPERSENSITIVE PROTEIN PRECURSOR"/>
    <property type="match status" value="1"/>
</dbReference>
<dbReference type="GO" id="GO:0004519">
    <property type="term" value="F:endonuclease activity"/>
    <property type="evidence" value="ECO:0007669"/>
    <property type="project" value="UniProtKB-KW"/>
</dbReference>
<keyword evidence="1" id="KW-0732">Signal</keyword>
<keyword evidence="3" id="KW-0378">Hydrolase</keyword>
<feature type="domain" description="Endonuclease/exonuclease/phosphatase" evidence="2">
    <location>
        <begin position="29"/>
        <end position="250"/>
    </location>
</feature>
<evidence type="ECO:0000259" key="2">
    <source>
        <dbReference type="Pfam" id="PF03372"/>
    </source>
</evidence>
<organism evidence="3 4">
    <name type="scientific">Blastopirellula sediminis</name>
    <dbReference type="NCBI Taxonomy" id="2894196"/>
    <lineage>
        <taxon>Bacteria</taxon>
        <taxon>Pseudomonadati</taxon>
        <taxon>Planctomycetota</taxon>
        <taxon>Planctomycetia</taxon>
        <taxon>Pirellulales</taxon>
        <taxon>Pirellulaceae</taxon>
        <taxon>Blastopirellula</taxon>
    </lineage>
</organism>
<dbReference type="GO" id="GO:0006506">
    <property type="term" value="P:GPI anchor biosynthetic process"/>
    <property type="evidence" value="ECO:0007669"/>
    <property type="project" value="TreeGrafter"/>
</dbReference>
<proteinExistence type="predicted"/>
<keyword evidence="4" id="KW-1185">Reference proteome</keyword>
<dbReference type="Gene3D" id="3.60.10.10">
    <property type="entry name" value="Endonuclease/exonuclease/phosphatase"/>
    <property type="match status" value="1"/>
</dbReference>
<gene>
    <name evidence="3" type="ORF">LOC68_20660</name>
</gene>
<dbReference type="InterPro" id="IPR036691">
    <property type="entry name" value="Endo/exonu/phosph_ase_sf"/>
</dbReference>
<dbReference type="AlphaFoldDB" id="A0A9X1MNZ7"/>
<keyword evidence="3" id="KW-0255">Endonuclease</keyword>
<accession>A0A9X1MNZ7</accession>
<reference evidence="3" key="1">
    <citation type="submission" date="2021-11" db="EMBL/GenBank/DDBJ databases">
        <title>Genome sequence.</title>
        <authorList>
            <person name="Sun Q."/>
        </authorList>
    </citation>
    <scope>NUCLEOTIDE SEQUENCE</scope>
    <source>
        <strain evidence="3">JC732</strain>
    </source>
</reference>
<protein>
    <submittedName>
        <fullName evidence="3">Endonuclease/exonuclease/phosphatase family protein</fullName>
    </submittedName>
</protein>
<evidence type="ECO:0000313" key="3">
    <source>
        <dbReference type="EMBL" id="MCC9630813.1"/>
    </source>
</evidence>
<dbReference type="Proteomes" id="UP001139103">
    <property type="component" value="Unassembled WGS sequence"/>
</dbReference>
<dbReference type="SUPFAM" id="SSF56219">
    <property type="entry name" value="DNase I-like"/>
    <property type="match status" value="1"/>
</dbReference>
<dbReference type="RefSeq" id="WP_230222264.1">
    <property type="nucleotide sequence ID" value="NZ_JAJKFT010000010.1"/>
</dbReference>
<feature type="signal peptide" evidence="1">
    <location>
        <begin position="1"/>
        <end position="20"/>
    </location>
</feature>
<evidence type="ECO:0000313" key="4">
    <source>
        <dbReference type="Proteomes" id="UP001139103"/>
    </source>
</evidence>
<dbReference type="EMBL" id="JAJKFT010000010">
    <property type="protein sequence ID" value="MCC9630813.1"/>
    <property type="molecule type" value="Genomic_DNA"/>
</dbReference>
<dbReference type="PANTHER" id="PTHR14859:SF15">
    <property type="entry name" value="ENDONUCLEASE_EXONUCLEASE_PHOSPHATASE DOMAIN-CONTAINING PROTEIN"/>
    <property type="match status" value="1"/>
</dbReference>
<dbReference type="InterPro" id="IPR005135">
    <property type="entry name" value="Endo/exonuclease/phosphatase"/>
</dbReference>
<dbReference type="InterPro" id="IPR051916">
    <property type="entry name" value="GPI-anchor_lipid_remodeler"/>
</dbReference>
<sequence>MTRNLLAIAMVLLGAAIASAETQQPLRVLSYNIHHGEGMDRKIDLPRIASVIKSVSPDFVMLQEVDRNVARSGDVDQATELGKLTEMHVVFGGNLKLGEGDYGNAILSRYPLSEVENRQLPNSDGGEPRGVLSASVTLPETHGGKTIRILGTHLDHRPAETDRLGSIDVITDFVAQDERMVIIGGDFNAIPASAVMKKFREQWKLAGSGEFPTVPVAEPTRQIDYVGYRSPAPIAIGEVRVLDEAVASDHRAILAALILSPQE</sequence>
<name>A0A9X1MNZ7_9BACT</name>
<comment type="caution">
    <text evidence="3">The sequence shown here is derived from an EMBL/GenBank/DDBJ whole genome shotgun (WGS) entry which is preliminary data.</text>
</comment>
<dbReference type="Pfam" id="PF03372">
    <property type="entry name" value="Exo_endo_phos"/>
    <property type="match status" value="1"/>
</dbReference>